<dbReference type="STRING" id="1818881.A3196_01950"/>
<evidence type="ECO:0000256" key="6">
    <source>
        <dbReference type="PIRNR" id="PIRNR000139"/>
    </source>
</evidence>
<dbReference type="PANTHER" id="PTHR32479">
    <property type="entry name" value="GLYCOLATE OXIDASE IRON-SULFUR SUBUNIT"/>
    <property type="match status" value="1"/>
</dbReference>
<dbReference type="Pfam" id="PF02754">
    <property type="entry name" value="CCG"/>
    <property type="match status" value="2"/>
</dbReference>
<evidence type="ECO:0000259" key="7">
    <source>
        <dbReference type="PROSITE" id="PS51379"/>
    </source>
</evidence>
<dbReference type="PROSITE" id="PS51379">
    <property type="entry name" value="4FE4S_FER_2"/>
    <property type="match status" value="2"/>
</dbReference>
<dbReference type="Proteomes" id="UP000094849">
    <property type="component" value="Unassembled WGS sequence"/>
</dbReference>
<reference evidence="8 9" key="1">
    <citation type="submission" date="2016-03" db="EMBL/GenBank/DDBJ databases">
        <title>Chemosynthetic sulphur-oxidizing symbionts of marine invertebrate animals are capable of nitrogen fixation.</title>
        <authorList>
            <person name="Petersen J.M."/>
            <person name="Kemper A."/>
            <person name="Gruber-Vodicka H."/>
            <person name="Cardini U."/>
            <person name="Geest Mvander."/>
            <person name="Kleiner M."/>
            <person name="Bulgheresi S."/>
            <person name="Fussmann M."/>
            <person name="Herbold C."/>
            <person name="Seah B.K.B."/>
            <person name="Antony C.Paul."/>
            <person name="Liu D."/>
            <person name="Belitz A."/>
            <person name="Weber M."/>
        </authorList>
    </citation>
    <scope>NUCLEOTIDE SEQUENCE [LARGE SCALE GENOMIC DNA]</scope>
    <source>
        <strain evidence="8">G_D</strain>
    </source>
</reference>
<evidence type="ECO:0000256" key="3">
    <source>
        <dbReference type="ARBA" id="ARBA00022737"/>
    </source>
</evidence>
<comment type="cofactor">
    <cofactor evidence="6">
        <name>[4Fe-4S] cluster</name>
        <dbReference type="ChEBI" id="CHEBI:49883"/>
    </cofactor>
    <text evidence="6">Binds 2 [4Fe-4S] clusters.</text>
</comment>
<proteinExistence type="predicted"/>
<dbReference type="PANTHER" id="PTHR32479:SF17">
    <property type="entry name" value="GLYCOLATE OXIDASE IRON-SULFUR SUBUNIT"/>
    <property type="match status" value="1"/>
</dbReference>
<dbReference type="GO" id="GO:0019154">
    <property type="term" value="F:glycolate dehydrogenase activity"/>
    <property type="evidence" value="ECO:0007669"/>
    <property type="project" value="UniProtKB-EC"/>
</dbReference>
<evidence type="ECO:0000256" key="1">
    <source>
        <dbReference type="ARBA" id="ARBA00022485"/>
    </source>
</evidence>
<protein>
    <recommendedName>
        <fullName evidence="6">Glycolate oxidase iron-sulfur subunit</fullName>
        <ecNumber evidence="6">1.1.99.14</ecNumber>
    </recommendedName>
</protein>
<dbReference type="EC" id="1.1.99.14" evidence="6"/>
<dbReference type="EMBL" id="LVJZ01000003">
    <property type="protein sequence ID" value="ODB95621.1"/>
    <property type="molecule type" value="Genomic_DNA"/>
</dbReference>
<dbReference type="InterPro" id="IPR012257">
    <property type="entry name" value="Glc_ox_4Fe-4S"/>
</dbReference>
<dbReference type="PIRSF" id="PIRSF000139">
    <property type="entry name" value="Glc_ox_4Fe-4S"/>
    <property type="match status" value="1"/>
</dbReference>
<keyword evidence="4 6" id="KW-0408">Iron</keyword>
<evidence type="ECO:0000256" key="2">
    <source>
        <dbReference type="ARBA" id="ARBA00022723"/>
    </source>
</evidence>
<sequence>MTPEDLLVEADRCVKCGLCLTVCPTYRLLASEADSPRGRISLIQALAKKEIDIDSHAEQHLDRCLNCRACESACPSGVKYGSLLDASRSSIATEHRKKPLLKRLLHQLSHNGRLNYWIRLYHAIRQSGLLALAKKLPAPRFRQLLTMAEQLPPTAVDRTGFYPSTKPTGKKVQLFTGCIGSKIDDNLVQNAIQLLCGLGYAIDIPTGTECCGAMHRHNGFIEEAEQQCDTIRTQTAKSSAQYLITLATACHLELADQQASRLPLVSISDFLLQLPDREMPELAPMPIRAVLHRPCSSRDSSDWRILNKIPQLELIELAENELCCGAAGSYILTQPELSNQLGEMKLTHLKASGAKILITTSTGCAMQFRQQIRQAGLSIEVRHPIELIYKQWANAGTGNK</sequence>
<keyword evidence="5 6" id="KW-0411">Iron-sulfur</keyword>
<dbReference type="SUPFAM" id="SSF54862">
    <property type="entry name" value="4Fe-4S ferredoxins"/>
    <property type="match status" value="1"/>
</dbReference>
<keyword evidence="6" id="KW-0813">Transport</keyword>
<feature type="domain" description="4Fe-4S ferredoxin-type" evidence="7">
    <location>
        <begin position="4"/>
        <end position="34"/>
    </location>
</feature>
<dbReference type="PROSITE" id="PS00198">
    <property type="entry name" value="4FE4S_FER_1"/>
    <property type="match status" value="2"/>
</dbReference>
<keyword evidence="9" id="KW-1185">Reference proteome</keyword>
<comment type="function">
    <text evidence="6">Component of a complex that catalyzes the oxidation of glycolate to glyoxylate.</text>
</comment>
<dbReference type="Pfam" id="PF13183">
    <property type="entry name" value="Fer4_8"/>
    <property type="match status" value="1"/>
</dbReference>
<evidence type="ECO:0000256" key="4">
    <source>
        <dbReference type="ARBA" id="ARBA00023004"/>
    </source>
</evidence>
<dbReference type="GO" id="GO:0046872">
    <property type="term" value="F:metal ion binding"/>
    <property type="evidence" value="ECO:0007669"/>
    <property type="project" value="UniProtKB-UniRule"/>
</dbReference>
<evidence type="ECO:0000256" key="5">
    <source>
        <dbReference type="ARBA" id="ARBA00023014"/>
    </source>
</evidence>
<dbReference type="AlphaFoldDB" id="A0A1E2ULN6"/>
<dbReference type="Gene3D" id="1.10.1060.10">
    <property type="entry name" value="Alpha-helical ferredoxin"/>
    <property type="match status" value="1"/>
</dbReference>
<gene>
    <name evidence="8" type="ORF">A3196_01950</name>
</gene>
<comment type="catalytic activity">
    <reaction evidence="6">
        <text>glycolate + A = glyoxylate + AH2</text>
        <dbReference type="Rhea" id="RHEA:21264"/>
        <dbReference type="ChEBI" id="CHEBI:13193"/>
        <dbReference type="ChEBI" id="CHEBI:17499"/>
        <dbReference type="ChEBI" id="CHEBI:29805"/>
        <dbReference type="ChEBI" id="CHEBI:36655"/>
        <dbReference type="EC" id="1.1.99.14"/>
    </reaction>
</comment>
<dbReference type="InterPro" id="IPR004017">
    <property type="entry name" value="Cys_rich_dom"/>
</dbReference>
<dbReference type="GO" id="GO:0051539">
    <property type="term" value="F:4 iron, 4 sulfur cluster binding"/>
    <property type="evidence" value="ECO:0007669"/>
    <property type="project" value="UniProtKB-UniRule"/>
</dbReference>
<keyword evidence="1 6" id="KW-0004">4Fe-4S</keyword>
<accession>A0A1E2ULN6</accession>
<name>A0A1E2ULN6_9GAMM</name>
<dbReference type="InterPro" id="IPR009051">
    <property type="entry name" value="Helical_ferredxn"/>
</dbReference>
<keyword evidence="2 6" id="KW-0479">Metal-binding</keyword>
<feature type="domain" description="4Fe-4S ferredoxin-type" evidence="7">
    <location>
        <begin position="55"/>
        <end position="78"/>
    </location>
</feature>
<organism evidence="8 9">
    <name type="scientific">Candidatus Thiodiazotropha endoloripes</name>
    <dbReference type="NCBI Taxonomy" id="1818881"/>
    <lineage>
        <taxon>Bacteria</taxon>
        <taxon>Pseudomonadati</taxon>
        <taxon>Pseudomonadota</taxon>
        <taxon>Gammaproteobacteria</taxon>
        <taxon>Chromatiales</taxon>
        <taxon>Sedimenticolaceae</taxon>
        <taxon>Candidatus Thiodiazotropha</taxon>
    </lineage>
</organism>
<dbReference type="InterPro" id="IPR017896">
    <property type="entry name" value="4Fe4S_Fe-S-bd"/>
</dbReference>
<evidence type="ECO:0000313" key="9">
    <source>
        <dbReference type="Proteomes" id="UP000094849"/>
    </source>
</evidence>
<comment type="caution">
    <text evidence="8">The sequence shown here is derived from an EMBL/GenBank/DDBJ whole genome shotgun (WGS) entry which is preliminary data.</text>
</comment>
<comment type="catalytic activity">
    <reaction evidence="6">
        <text>(R)-lactate + A = pyruvate + AH2</text>
        <dbReference type="Rhea" id="RHEA:15089"/>
        <dbReference type="ChEBI" id="CHEBI:13193"/>
        <dbReference type="ChEBI" id="CHEBI:15361"/>
        <dbReference type="ChEBI" id="CHEBI:16004"/>
        <dbReference type="ChEBI" id="CHEBI:17499"/>
    </reaction>
</comment>
<dbReference type="InterPro" id="IPR017900">
    <property type="entry name" value="4Fe4S_Fe_S_CS"/>
</dbReference>
<dbReference type="RefSeq" id="WP_069024054.1">
    <property type="nucleotide sequence ID" value="NZ_LVJZ01000003.1"/>
</dbReference>
<evidence type="ECO:0000313" key="8">
    <source>
        <dbReference type="EMBL" id="ODB95621.1"/>
    </source>
</evidence>
<keyword evidence="6" id="KW-0249">Electron transport</keyword>
<keyword evidence="3" id="KW-0677">Repeat</keyword>